<evidence type="ECO:0000256" key="4">
    <source>
        <dbReference type="ARBA" id="ARBA00013040"/>
    </source>
</evidence>
<proteinExistence type="inferred from homology"/>
<comment type="catalytic activity">
    <reaction evidence="13">
        <text>(2R)-2,3-bisphosphoglycerate + H2O = (2R)-2-phosphoglycerate + phosphate</text>
        <dbReference type="Rhea" id="RHEA:27381"/>
        <dbReference type="ChEBI" id="CHEBI:15377"/>
        <dbReference type="ChEBI" id="CHEBI:43474"/>
        <dbReference type="ChEBI" id="CHEBI:58248"/>
        <dbReference type="ChEBI" id="CHEBI:58289"/>
        <dbReference type="EC" id="3.1.3.80"/>
    </reaction>
    <physiologicalReaction direction="left-to-right" evidence="13">
        <dbReference type="Rhea" id="RHEA:27382"/>
    </physiologicalReaction>
</comment>
<dbReference type="EMBL" id="DVLY01000114">
    <property type="protein sequence ID" value="HIT98157.1"/>
    <property type="molecule type" value="Genomic_DNA"/>
</dbReference>
<evidence type="ECO:0000256" key="10">
    <source>
        <dbReference type="ARBA" id="ARBA00043668"/>
    </source>
</evidence>
<comment type="catalytic activity">
    <reaction evidence="10">
        <text>1D-myo-inositol 1,2,5,6-tetrakisphosphate + H2O = 1D-myo-inositol 1,2,6-trisphosphate + phosphate</text>
        <dbReference type="Rhea" id="RHEA:77119"/>
        <dbReference type="ChEBI" id="CHEBI:15377"/>
        <dbReference type="ChEBI" id="CHEBI:43474"/>
        <dbReference type="ChEBI" id="CHEBI:195535"/>
        <dbReference type="ChEBI" id="CHEBI:195537"/>
        <dbReference type="EC" id="3.1.3.62"/>
    </reaction>
    <physiologicalReaction direction="left-to-right" evidence="10">
        <dbReference type="Rhea" id="RHEA:77120"/>
    </physiologicalReaction>
</comment>
<evidence type="ECO:0000256" key="11">
    <source>
        <dbReference type="ARBA" id="ARBA00043671"/>
    </source>
</evidence>
<evidence type="ECO:0000256" key="6">
    <source>
        <dbReference type="ARBA" id="ARBA00022729"/>
    </source>
</evidence>
<keyword evidence="8" id="KW-0472">Membrane</keyword>
<dbReference type="Pfam" id="PF00328">
    <property type="entry name" value="His_Phos_2"/>
    <property type="match status" value="1"/>
</dbReference>
<dbReference type="Gene3D" id="3.40.50.1240">
    <property type="entry name" value="Phosphoglycerate mutase-like"/>
    <property type="match status" value="1"/>
</dbReference>
<comment type="catalytic activity">
    <reaction evidence="12">
        <text>1D-myo-inositol hexakisphosphate + H2O = 1D-myo-inositol 1,2,4,5,6-pentakisphosphate + phosphate</text>
        <dbReference type="Rhea" id="RHEA:16989"/>
        <dbReference type="ChEBI" id="CHEBI:15377"/>
        <dbReference type="ChEBI" id="CHEBI:43474"/>
        <dbReference type="ChEBI" id="CHEBI:57798"/>
        <dbReference type="ChEBI" id="CHEBI:58130"/>
        <dbReference type="EC" id="3.1.3.62"/>
    </reaction>
    <physiologicalReaction direction="left-to-right" evidence="12">
        <dbReference type="Rhea" id="RHEA:16990"/>
    </physiologicalReaction>
</comment>
<reference evidence="15" key="1">
    <citation type="submission" date="2020-10" db="EMBL/GenBank/DDBJ databases">
        <authorList>
            <person name="Gilroy R."/>
        </authorList>
    </citation>
    <scope>NUCLEOTIDE SEQUENCE</scope>
    <source>
        <strain evidence="15">1383</strain>
    </source>
</reference>
<keyword evidence="6 14" id="KW-0732">Signal</keyword>
<protein>
    <recommendedName>
        <fullName evidence="5">Multiple inositol polyphosphate phosphatase 1</fullName>
        <ecNumber evidence="4">3.1.3.62</ecNumber>
        <ecNumber evidence="3">3.1.3.80</ecNumber>
    </recommendedName>
    <alternativeName>
        <fullName evidence="9">2,3-bisphosphoglycerate 3-phosphatase</fullName>
    </alternativeName>
</protein>
<reference evidence="15" key="2">
    <citation type="journal article" date="2021" name="PeerJ">
        <title>Extensive microbial diversity within the chicken gut microbiome revealed by metagenomics and culture.</title>
        <authorList>
            <person name="Gilroy R."/>
            <person name="Ravi A."/>
            <person name="Getino M."/>
            <person name="Pursley I."/>
            <person name="Horton D.L."/>
            <person name="Alikhan N.F."/>
            <person name="Baker D."/>
            <person name="Gharbi K."/>
            <person name="Hall N."/>
            <person name="Watson M."/>
            <person name="Adriaenssens E.M."/>
            <person name="Foster-Nyarko E."/>
            <person name="Jarju S."/>
            <person name="Secka A."/>
            <person name="Antonio M."/>
            <person name="Oren A."/>
            <person name="Chaudhuri R.R."/>
            <person name="La Ragione R."/>
            <person name="Hildebrand F."/>
            <person name="Pallen M.J."/>
        </authorList>
    </citation>
    <scope>NUCLEOTIDE SEQUENCE</scope>
    <source>
        <strain evidence="15">1383</strain>
    </source>
</reference>
<evidence type="ECO:0000256" key="1">
    <source>
        <dbReference type="ARBA" id="ARBA00004370"/>
    </source>
</evidence>
<comment type="catalytic activity">
    <reaction evidence="11">
        <text>1D-myo-inositol 1,2,4,5,6-pentakisphosphate + H2O = 1D-myo-inositol 1,2,5,6-tetrakisphosphate + phosphate</text>
        <dbReference type="Rhea" id="RHEA:77115"/>
        <dbReference type="ChEBI" id="CHEBI:15377"/>
        <dbReference type="ChEBI" id="CHEBI:43474"/>
        <dbReference type="ChEBI" id="CHEBI:57798"/>
        <dbReference type="ChEBI" id="CHEBI:195535"/>
        <dbReference type="EC" id="3.1.3.62"/>
    </reaction>
    <physiologicalReaction direction="left-to-right" evidence="11">
        <dbReference type="Rhea" id="RHEA:77116"/>
    </physiologicalReaction>
</comment>
<evidence type="ECO:0000313" key="16">
    <source>
        <dbReference type="Proteomes" id="UP000824161"/>
    </source>
</evidence>
<dbReference type="EC" id="3.1.3.62" evidence="4"/>
<dbReference type="InterPro" id="IPR000560">
    <property type="entry name" value="His_Pase_clade-2"/>
</dbReference>
<evidence type="ECO:0000256" key="13">
    <source>
        <dbReference type="ARBA" id="ARBA00043832"/>
    </source>
</evidence>
<evidence type="ECO:0000256" key="12">
    <source>
        <dbReference type="ARBA" id="ARBA00043691"/>
    </source>
</evidence>
<accession>A0A9D1HC11</accession>
<dbReference type="PANTHER" id="PTHR20963">
    <property type="entry name" value="MULTIPLE INOSITOL POLYPHOSPHATE PHOSPHATASE-RELATED"/>
    <property type="match status" value="1"/>
</dbReference>
<sequence>MGMKYLTLCFVALFGGLSLAGQATKEEMLAAPEKTAGVYYAYPAPKEYVATPPPKGYVPFYISHFGRHGSRFLLAETDYTEVLALMEKAEAAEALTPLGKDALQRLRRVYEEAEGHAGDLSPLGIRQHRGIAERMYEAYPEVFADGRTISARSSVILRCAMSMAAFGDRLKELNPRLAITYESSQKYMAYLTYRSPQAEEYIGKKAPWRIEYEKFRRAQTHTDRFIASLFSDQEFVLKNVDPIETMWDFYWVASDMQNVETPVSFYDLFTPEELFDLWQCFNCLFYFADANPKGSDGVIIDSYKPLLRNIIESADRAIADGNTAATLRFAHDSNITPLTGLLGVENCGVSVDDPYTLYRHWADFKISPMAANLQIVFFHKKKGDPKDDILVKVLLNEKEVHLPIETDRFPFYRWEDFRAYCMGLIEE</sequence>
<comment type="similarity">
    <text evidence="2">Belongs to the histidine acid phosphatase family. MINPP1 subfamily.</text>
</comment>
<dbReference type="AlphaFoldDB" id="A0A9D1HC11"/>
<dbReference type="InterPro" id="IPR029033">
    <property type="entry name" value="His_PPase_superfam"/>
</dbReference>
<organism evidence="15 16">
    <name type="scientific">Candidatus Merdimorpha stercoravium</name>
    <dbReference type="NCBI Taxonomy" id="2840863"/>
    <lineage>
        <taxon>Bacteria</taxon>
        <taxon>Pseudomonadati</taxon>
        <taxon>Bacteroidota</taxon>
        <taxon>Flavobacteriia</taxon>
        <taxon>Flavobacteriales</taxon>
        <taxon>Candidatus Merdimorpha</taxon>
    </lineage>
</organism>
<dbReference type="EC" id="3.1.3.80" evidence="3"/>
<dbReference type="GO" id="GO:0034417">
    <property type="term" value="F:bisphosphoglycerate 3-phosphatase activity"/>
    <property type="evidence" value="ECO:0007669"/>
    <property type="project" value="UniProtKB-EC"/>
</dbReference>
<evidence type="ECO:0000256" key="14">
    <source>
        <dbReference type="SAM" id="SignalP"/>
    </source>
</evidence>
<name>A0A9D1HC11_9FLAO</name>
<dbReference type="SUPFAM" id="SSF53254">
    <property type="entry name" value="Phosphoglycerate mutase-like"/>
    <property type="match status" value="1"/>
</dbReference>
<dbReference type="PANTHER" id="PTHR20963:SF8">
    <property type="entry name" value="MULTIPLE INOSITOL POLYPHOSPHATE PHOSPHATASE 1"/>
    <property type="match status" value="1"/>
</dbReference>
<evidence type="ECO:0000256" key="2">
    <source>
        <dbReference type="ARBA" id="ARBA00008422"/>
    </source>
</evidence>
<feature type="chain" id="PRO_5039066881" description="Multiple inositol polyphosphate phosphatase 1" evidence="14">
    <location>
        <begin position="21"/>
        <end position="427"/>
    </location>
</feature>
<evidence type="ECO:0000256" key="7">
    <source>
        <dbReference type="ARBA" id="ARBA00022801"/>
    </source>
</evidence>
<dbReference type="GO" id="GO:0016020">
    <property type="term" value="C:membrane"/>
    <property type="evidence" value="ECO:0007669"/>
    <property type="project" value="UniProtKB-SubCell"/>
</dbReference>
<evidence type="ECO:0000313" key="15">
    <source>
        <dbReference type="EMBL" id="HIT98157.1"/>
    </source>
</evidence>
<evidence type="ECO:0000256" key="5">
    <source>
        <dbReference type="ARBA" id="ARBA00018097"/>
    </source>
</evidence>
<dbReference type="Proteomes" id="UP000824161">
    <property type="component" value="Unassembled WGS sequence"/>
</dbReference>
<evidence type="ECO:0000256" key="9">
    <source>
        <dbReference type="ARBA" id="ARBA00031642"/>
    </source>
</evidence>
<evidence type="ECO:0000256" key="8">
    <source>
        <dbReference type="ARBA" id="ARBA00023136"/>
    </source>
</evidence>
<keyword evidence="7" id="KW-0378">Hydrolase</keyword>
<comment type="subcellular location">
    <subcellularLocation>
        <location evidence="1">Membrane</location>
    </subcellularLocation>
</comment>
<gene>
    <name evidence="15" type="ORF">IAC44_04885</name>
</gene>
<feature type="signal peptide" evidence="14">
    <location>
        <begin position="1"/>
        <end position="20"/>
    </location>
</feature>
<comment type="caution">
    <text evidence="15">The sequence shown here is derived from an EMBL/GenBank/DDBJ whole genome shotgun (WGS) entry which is preliminary data.</text>
</comment>
<evidence type="ECO:0000256" key="3">
    <source>
        <dbReference type="ARBA" id="ARBA00012976"/>
    </source>
</evidence>